<dbReference type="GeneID" id="97348603"/>
<dbReference type="KEGG" id="bif:N288_07100"/>
<dbReference type="EMBL" id="CP006643">
    <property type="protein sequence ID" value="AGX03351.1"/>
    <property type="molecule type" value="Genomic_DNA"/>
</dbReference>
<protein>
    <recommendedName>
        <fullName evidence="3">YhjD</fullName>
    </recommendedName>
</protein>
<evidence type="ECO:0000313" key="2">
    <source>
        <dbReference type="Proteomes" id="UP000017805"/>
    </source>
</evidence>
<dbReference type="Proteomes" id="UP000017805">
    <property type="component" value="Chromosome"/>
</dbReference>
<dbReference type="STRING" id="1367477.N288_07100"/>
<dbReference type="HOGENOM" id="CLU_133817_0_0_9"/>
<dbReference type="OrthoDB" id="2988956at2"/>
<accession>U5L9E3</accession>
<name>U5L9E3_9BACI</name>
<sequence length="135" mass="16608">MTRIPEDDRNIMEQAIYLPMVLVVLNRDIGVINNSPFKLKKPYLNLIEDTMKFIQTELAGVKRYMKDNRLQVQEIKRDEAFTMFMFLYKGYEEHHNYFNPRIRNRVQELMEYYLFKRWTMQEESRLRLKRPGQHL</sequence>
<dbReference type="AlphaFoldDB" id="U5L9E3"/>
<reference evidence="1 2" key="1">
    <citation type="submission" date="2013-07" db="EMBL/GenBank/DDBJ databases">
        <title>Complete genome sequence of Bacillus infantis NRRL B-14911 that has potential to induce cardiac disease by antigenic mimicry.</title>
        <authorList>
            <person name="Massilamany C."/>
            <person name="Smith T.P.L."/>
            <person name="Loy J.D."/>
            <person name="Barletta R."/>
            <person name="Reddy J."/>
        </authorList>
    </citation>
    <scope>NUCLEOTIDE SEQUENCE [LARGE SCALE GENOMIC DNA]</scope>
    <source>
        <strain evidence="1 2">NRRL B-14911</strain>
    </source>
</reference>
<gene>
    <name evidence="1" type="ORF">N288_07100</name>
</gene>
<dbReference type="PATRIC" id="fig|1367477.3.peg.1340"/>
<dbReference type="InterPro" id="IPR058600">
    <property type="entry name" value="YhjD-like"/>
</dbReference>
<proteinExistence type="predicted"/>
<keyword evidence="2" id="KW-1185">Reference proteome</keyword>
<evidence type="ECO:0008006" key="3">
    <source>
        <dbReference type="Google" id="ProtNLM"/>
    </source>
</evidence>
<dbReference type="RefSeq" id="WP_009793991.1">
    <property type="nucleotide sequence ID" value="NC_022524.1"/>
</dbReference>
<evidence type="ECO:0000313" key="1">
    <source>
        <dbReference type="EMBL" id="AGX03351.1"/>
    </source>
</evidence>
<dbReference type="Pfam" id="PF26325">
    <property type="entry name" value="YhjD"/>
    <property type="match status" value="1"/>
</dbReference>
<organism evidence="1 2">
    <name type="scientific">Bacillus infantis NRRL B-14911</name>
    <dbReference type="NCBI Taxonomy" id="1367477"/>
    <lineage>
        <taxon>Bacteria</taxon>
        <taxon>Bacillati</taxon>
        <taxon>Bacillota</taxon>
        <taxon>Bacilli</taxon>
        <taxon>Bacillales</taxon>
        <taxon>Bacillaceae</taxon>
        <taxon>Bacillus</taxon>
    </lineage>
</organism>